<organism evidence="13 14">
    <name type="scientific">Rhizobium puerariae</name>
    <dbReference type="NCBI Taxonomy" id="1585791"/>
    <lineage>
        <taxon>Bacteria</taxon>
        <taxon>Pseudomonadati</taxon>
        <taxon>Pseudomonadota</taxon>
        <taxon>Alphaproteobacteria</taxon>
        <taxon>Hyphomicrobiales</taxon>
        <taxon>Rhizobiaceae</taxon>
        <taxon>Rhizobium/Agrobacterium group</taxon>
        <taxon>Rhizobium</taxon>
    </lineage>
</organism>
<dbReference type="SUPFAM" id="SSF56024">
    <property type="entry name" value="Phospholipase D/nuclease"/>
    <property type="match status" value="2"/>
</dbReference>
<dbReference type="RefSeq" id="WP_377264258.1">
    <property type="nucleotide sequence ID" value="NZ_JBHMAA010000024.1"/>
</dbReference>
<dbReference type="InterPro" id="IPR025202">
    <property type="entry name" value="PLD-like_dom"/>
</dbReference>
<dbReference type="PANTHER" id="PTHR43856">
    <property type="entry name" value="CARDIOLIPIN HYDROLASE"/>
    <property type="match status" value="1"/>
</dbReference>
<evidence type="ECO:0000256" key="1">
    <source>
        <dbReference type="ARBA" id="ARBA00000798"/>
    </source>
</evidence>
<keyword evidence="8" id="KW-0378">Hydrolase</keyword>
<comment type="subcellular location">
    <subcellularLocation>
        <location evidence="3">Secreted</location>
    </subcellularLocation>
</comment>
<evidence type="ECO:0000256" key="10">
    <source>
        <dbReference type="ARBA" id="ARBA00023098"/>
    </source>
</evidence>
<dbReference type="Proteomes" id="UP001589692">
    <property type="component" value="Unassembled WGS sequence"/>
</dbReference>
<keyword evidence="10" id="KW-0443">Lipid metabolism</keyword>
<dbReference type="EC" id="3.1.4.4" evidence="5"/>
<evidence type="ECO:0000256" key="11">
    <source>
        <dbReference type="ARBA" id="ARBA00029594"/>
    </source>
</evidence>
<feature type="domain" description="PLD phosphodiesterase" evidence="12">
    <location>
        <begin position="452"/>
        <end position="483"/>
    </location>
</feature>
<dbReference type="PROSITE" id="PS50035">
    <property type="entry name" value="PLD"/>
    <property type="match status" value="1"/>
</dbReference>
<dbReference type="CDD" id="cd09172">
    <property type="entry name" value="PLDc_Nuc_like_unchar1_1"/>
    <property type="match status" value="1"/>
</dbReference>
<comment type="caution">
    <text evidence="13">The sequence shown here is derived from an EMBL/GenBank/DDBJ whole genome shotgun (WGS) entry which is preliminary data.</text>
</comment>
<dbReference type="Gene3D" id="3.30.870.10">
    <property type="entry name" value="Endonuclease Chain A"/>
    <property type="match status" value="2"/>
</dbReference>
<gene>
    <name evidence="13" type="ORF">ACFFP0_21590</name>
</gene>
<comment type="catalytic activity">
    <reaction evidence="1">
        <text>a 1,2-diacyl-sn-glycero-3-phosphocholine + H2O = a 1,2-diacyl-sn-glycero-3-phosphate + choline + H(+)</text>
        <dbReference type="Rhea" id="RHEA:14445"/>
        <dbReference type="ChEBI" id="CHEBI:15354"/>
        <dbReference type="ChEBI" id="CHEBI:15377"/>
        <dbReference type="ChEBI" id="CHEBI:15378"/>
        <dbReference type="ChEBI" id="CHEBI:57643"/>
        <dbReference type="ChEBI" id="CHEBI:58608"/>
        <dbReference type="EC" id="3.1.4.4"/>
    </reaction>
</comment>
<keyword evidence="7" id="KW-0964">Secreted</keyword>
<evidence type="ECO:0000313" key="13">
    <source>
        <dbReference type="EMBL" id="MFB9951451.1"/>
    </source>
</evidence>
<reference evidence="13 14" key="1">
    <citation type="submission" date="2024-09" db="EMBL/GenBank/DDBJ databases">
        <authorList>
            <person name="Sun Q."/>
            <person name="Mori K."/>
        </authorList>
    </citation>
    <scope>NUCLEOTIDE SEQUENCE [LARGE SCALE GENOMIC DNA]</scope>
    <source>
        <strain evidence="13 14">TBRC 4938</strain>
    </source>
</reference>
<sequence length="564" mass="63671">MESDFERKAEKNGLALKIYRGEGMALLAFDLAREKATPDFVGFAVEVRPPGQDRWFPLRNRLRFDNAPPDANTRFSSFDAPFQKYRWTHVPAEIQDGDYGYRVTAMHMRPDGSLVAGEQVAETISLAPTTIGDFINVGFTRAFASSQAYNEKPWPNKEGIIPPPELKGKAELDHPTEQFQKHYEWLGFEARRLIFDMLDRAIADDDVTVDAMIYECREPDVLKRFEQLGGRLRALIDDHGEYGDADSPETISAERLKAAGAEVHRTHFGRQQHNKVLIIRRKGKAEEVLAGSTNFSLRGLYIQANNALLFKNAEVAALFGRVFDAYWDKPGQFRKNPLAETWHVLRNEPDSRFSFCFSPHADNLLSLDPIARAIEEAESSVLYAVVFLPQLTGRVRDGLEDLVNRSLFSYGVAQRTGGLTVRKPDGSRGLLPFAYIGSNAPEPFKSEWSGGDGNMVHHKFVVTDFNGKSPKVFTGSSNLSAGGEKSNGDHIVFIEDRKVAIAYAIEALRLFDHFHFRVRLREGEIDTDRLTLARPPASPDGKTWFERYYRPGHIKERDRKLFAG</sequence>
<evidence type="ECO:0000256" key="8">
    <source>
        <dbReference type="ARBA" id="ARBA00022801"/>
    </source>
</evidence>
<evidence type="ECO:0000256" key="3">
    <source>
        <dbReference type="ARBA" id="ARBA00004613"/>
    </source>
</evidence>
<evidence type="ECO:0000256" key="9">
    <source>
        <dbReference type="ARBA" id="ARBA00022963"/>
    </source>
</evidence>
<protein>
    <recommendedName>
        <fullName evidence="6">Phospholipase D</fullName>
        <ecNumber evidence="5">3.1.4.4</ecNumber>
    </recommendedName>
    <alternativeName>
        <fullName evidence="11">Choline phosphatase</fullName>
    </alternativeName>
</protein>
<proteinExistence type="inferred from homology"/>
<dbReference type="CDD" id="cd09173">
    <property type="entry name" value="PLDc_Nuc_like_unchar1_2"/>
    <property type="match status" value="1"/>
</dbReference>
<dbReference type="PANTHER" id="PTHR43856:SF1">
    <property type="entry name" value="MITOCHONDRIAL CARDIOLIPIN HYDROLASE"/>
    <property type="match status" value="1"/>
</dbReference>
<keyword evidence="9" id="KW-0442">Lipid degradation</keyword>
<dbReference type="InterPro" id="IPR051406">
    <property type="entry name" value="PLD_domain"/>
</dbReference>
<evidence type="ECO:0000259" key="12">
    <source>
        <dbReference type="PROSITE" id="PS50035"/>
    </source>
</evidence>
<evidence type="ECO:0000256" key="4">
    <source>
        <dbReference type="ARBA" id="ARBA00008664"/>
    </source>
</evidence>
<accession>A0ABV6ALF1</accession>
<evidence type="ECO:0000256" key="5">
    <source>
        <dbReference type="ARBA" id="ARBA00012027"/>
    </source>
</evidence>
<dbReference type="InterPro" id="IPR001736">
    <property type="entry name" value="PLipase_D/transphosphatidylase"/>
</dbReference>
<dbReference type="EMBL" id="JBHMAA010000024">
    <property type="protein sequence ID" value="MFB9951451.1"/>
    <property type="molecule type" value="Genomic_DNA"/>
</dbReference>
<evidence type="ECO:0000256" key="7">
    <source>
        <dbReference type="ARBA" id="ARBA00022525"/>
    </source>
</evidence>
<evidence type="ECO:0000256" key="2">
    <source>
        <dbReference type="ARBA" id="ARBA00003145"/>
    </source>
</evidence>
<name>A0ABV6ALF1_9HYPH</name>
<evidence type="ECO:0000256" key="6">
    <source>
        <dbReference type="ARBA" id="ARBA00018392"/>
    </source>
</evidence>
<dbReference type="Pfam" id="PF13091">
    <property type="entry name" value="PLDc_2"/>
    <property type="match status" value="1"/>
</dbReference>
<comment type="similarity">
    <text evidence="4">Belongs to the phospholipase D family.</text>
</comment>
<evidence type="ECO:0000313" key="14">
    <source>
        <dbReference type="Proteomes" id="UP001589692"/>
    </source>
</evidence>
<comment type="function">
    <text evidence="2">Could be a virulence factor.</text>
</comment>
<keyword evidence="14" id="KW-1185">Reference proteome</keyword>